<dbReference type="GO" id="GO:0016616">
    <property type="term" value="F:oxidoreductase activity, acting on the CH-OH group of donors, NAD or NADP as acceptor"/>
    <property type="evidence" value="ECO:0007669"/>
    <property type="project" value="InterPro"/>
</dbReference>
<dbReference type="STRING" id="8496.A0A151NSR9"/>
<keyword evidence="5" id="KW-1185">Reference proteome</keyword>
<feature type="domain" description="3-beta hydroxysteroid dehydrogenase/isomerase" evidence="3">
    <location>
        <begin position="22"/>
        <end position="103"/>
    </location>
</feature>
<dbReference type="InterPro" id="IPR002225">
    <property type="entry name" value="3Beta_OHSteriod_DH/Estase"/>
</dbReference>
<feature type="compositionally biased region" description="Pro residues" evidence="2">
    <location>
        <begin position="115"/>
        <end position="126"/>
    </location>
</feature>
<dbReference type="Pfam" id="PF01073">
    <property type="entry name" value="3Beta_HSD"/>
    <property type="match status" value="1"/>
</dbReference>
<dbReference type="eggNOG" id="KOG1430">
    <property type="taxonomic scope" value="Eukaryota"/>
</dbReference>
<sequence length="144" mass="15413">MALFYLGGPQMLHARGDGRLRVLLGDVSRAADVAGAVAGADVVLHTASLVDVWGRVPPQRLHEVNVQGTRNVIDACVDHGVPVLVYTSSMEVVGPNTRGDPFYRYGIWAPNTPGLAPPREPRPPGSQTPCSHPRHPIDPRAPGF</sequence>
<dbReference type="EMBL" id="AKHW03002163">
    <property type="protein sequence ID" value="KYO39907.1"/>
    <property type="molecule type" value="Genomic_DNA"/>
</dbReference>
<dbReference type="GO" id="GO:0006694">
    <property type="term" value="P:steroid biosynthetic process"/>
    <property type="evidence" value="ECO:0007669"/>
    <property type="project" value="InterPro"/>
</dbReference>
<evidence type="ECO:0000256" key="1">
    <source>
        <dbReference type="ARBA" id="ARBA00023002"/>
    </source>
</evidence>
<gene>
    <name evidence="4" type="ORF">Y1Q_0016307</name>
</gene>
<dbReference type="PANTHER" id="PTHR10366:SF847">
    <property type="entry name" value="3 BETA-HYDROXYSTEROID DEHYDROGENASE TYPE 7"/>
    <property type="match status" value="1"/>
</dbReference>
<evidence type="ECO:0000256" key="2">
    <source>
        <dbReference type="SAM" id="MobiDB-lite"/>
    </source>
</evidence>
<dbReference type="Proteomes" id="UP000050525">
    <property type="component" value="Unassembled WGS sequence"/>
</dbReference>
<evidence type="ECO:0000313" key="4">
    <source>
        <dbReference type="EMBL" id="KYO39907.1"/>
    </source>
</evidence>
<dbReference type="AlphaFoldDB" id="A0A151NSR9"/>
<name>A0A151NSR9_ALLMI</name>
<organism evidence="4 5">
    <name type="scientific">Alligator mississippiensis</name>
    <name type="common">American alligator</name>
    <dbReference type="NCBI Taxonomy" id="8496"/>
    <lineage>
        <taxon>Eukaryota</taxon>
        <taxon>Metazoa</taxon>
        <taxon>Chordata</taxon>
        <taxon>Craniata</taxon>
        <taxon>Vertebrata</taxon>
        <taxon>Euteleostomi</taxon>
        <taxon>Archelosauria</taxon>
        <taxon>Archosauria</taxon>
        <taxon>Crocodylia</taxon>
        <taxon>Alligatoridae</taxon>
        <taxon>Alligatorinae</taxon>
        <taxon>Alligator</taxon>
    </lineage>
</organism>
<protein>
    <recommendedName>
        <fullName evidence="3">3-beta hydroxysteroid dehydrogenase/isomerase domain-containing protein</fullName>
    </recommendedName>
</protein>
<keyword evidence="1" id="KW-0560">Oxidoreductase</keyword>
<dbReference type="SUPFAM" id="SSF51735">
    <property type="entry name" value="NAD(P)-binding Rossmann-fold domains"/>
    <property type="match status" value="1"/>
</dbReference>
<dbReference type="InterPro" id="IPR036291">
    <property type="entry name" value="NAD(P)-bd_dom_sf"/>
</dbReference>
<feature type="region of interest" description="Disordered" evidence="2">
    <location>
        <begin position="114"/>
        <end position="144"/>
    </location>
</feature>
<accession>A0A151NSR9</accession>
<dbReference type="InterPro" id="IPR050425">
    <property type="entry name" value="NAD(P)_dehydrat-like"/>
</dbReference>
<reference evidence="4 5" key="1">
    <citation type="journal article" date="2012" name="Genome Biol.">
        <title>Sequencing three crocodilian genomes to illuminate the evolution of archosaurs and amniotes.</title>
        <authorList>
            <person name="St John J.A."/>
            <person name="Braun E.L."/>
            <person name="Isberg S.R."/>
            <person name="Miles L.G."/>
            <person name="Chong A.Y."/>
            <person name="Gongora J."/>
            <person name="Dalzell P."/>
            <person name="Moran C."/>
            <person name="Bed'hom B."/>
            <person name="Abzhanov A."/>
            <person name="Burgess S.C."/>
            <person name="Cooksey A.M."/>
            <person name="Castoe T.A."/>
            <person name="Crawford N.G."/>
            <person name="Densmore L.D."/>
            <person name="Drew J.C."/>
            <person name="Edwards S.V."/>
            <person name="Faircloth B.C."/>
            <person name="Fujita M.K."/>
            <person name="Greenwold M.J."/>
            <person name="Hoffmann F.G."/>
            <person name="Howard J.M."/>
            <person name="Iguchi T."/>
            <person name="Janes D.E."/>
            <person name="Khan S.Y."/>
            <person name="Kohno S."/>
            <person name="de Koning A.J."/>
            <person name="Lance S.L."/>
            <person name="McCarthy F.M."/>
            <person name="McCormack J.E."/>
            <person name="Merchant M.E."/>
            <person name="Peterson D.G."/>
            <person name="Pollock D.D."/>
            <person name="Pourmand N."/>
            <person name="Raney B.J."/>
            <person name="Roessler K.A."/>
            <person name="Sanford J.R."/>
            <person name="Sawyer R.H."/>
            <person name="Schmidt C.J."/>
            <person name="Triplett E.W."/>
            <person name="Tuberville T.D."/>
            <person name="Venegas-Anaya M."/>
            <person name="Howard J.T."/>
            <person name="Jarvis E.D."/>
            <person name="Guillette L.J.Jr."/>
            <person name="Glenn T.C."/>
            <person name="Green R.E."/>
            <person name="Ray D.A."/>
        </authorList>
    </citation>
    <scope>NUCLEOTIDE SEQUENCE [LARGE SCALE GENOMIC DNA]</scope>
    <source>
        <strain evidence="4">KSC_2009_1</strain>
    </source>
</reference>
<evidence type="ECO:0000259" key="3">
    <source>
        <dbReference type="Pfam" id="PF01073"/>
    </source>
</evidence>
<dbReference type="PANTHER" id="PTHR10366">
    <property type="entry name" value="NAD DEPENDENT EPIMERASE/DEHYDRATASE"/>
    <property type="match status" value="1"/>
</dbReference>
<proteinExistence type="predicted"/>
<evidence type="ECO:0000313" key="5">
    <source>
        <dbReference type="Proteomes" id="UP000050525"/>
    </source>
</evidence>
<dbReference type="Gene3D" id="3.40.50.720">
    <property type="entry name" value="NAD(P)-binding Rossmann-like Domain"/>
    <property type="match status" value="1"/>
</dbReference>
<comment type="caution">
    <text evidence="4">The sequence shown here is derived from an EMBL/GenBank/DDBJ whole genome shotgun (WGS) entry which is preliminary data.</text>
</comment>